<protein>
    <submittedName>
        <fullName evidence="1">Uncharacterized protein</fullName>
    </submittedName>
</protein>
<dbReference type="RefSeq" id="WP_259508612.1">
    <property type="nucleotide sequence ID" value="NZ_JANLCM010000002.1"/>
</dbReference>
<evidence type="ECO:0000313" key="1">
    <source>
        <dbReference type="EMBL" id="MCS5719110.1"/>
    </source>
</evidence>
<dbReference type="EMBL" id="JANLCM010000002">
    <property type="protein sequence ID" value="MCS5719110.1"/>
    <property type="molecule type" value="Genomic_DNA"/>
</dbReference>
<reference evidence="1" key="1">
    <citation type="submission" date="2022-08" db="EMBL/GenBank/DDBJ databases">
        <authorList>
            <person name="Deng Y."/>
            <person name="Han X.-F."/>
            <person name="Zhang Y.-Q."/>
        </authorList>
    </citation>
    <scope>NUCLEOTIDE SEQUENCE</scope>
    <source>
        <strain evidence="1">CPCC 205763</strain>
    </source>
</reference>
<gene>
    <name evidence="1" type="ORF">N1027_13300</name>
</gene>
<comment type="caution">
    <text evidence="1">The sequence shown here is derived from an EMBL/GenBank/DDBJ whole genome shotgun (WGS) entry which is preliminary data.</text>
</comment>
<organism evidence="1 2">
    <name type="scientific">Herbiconiux aconitum</name>
    <dbReference type="NCBI Taxonomy" id="2970913"/>
    <lineage>
        <taxon>Bacteria</taxon>
        <taxon>Bacillati</taxon>
        <taxon>Actinomycetota</taxon>
        <taxon>Actinomycetes</taxon>
        <taxon>Micrococcales</taxon>
        <taxon>Microbacteriaceae</taxon>
        <taxon>Herbiconiux</taxon>
    </lineage>
</organism>
<name>A0ABT2GSB4_9MICO</name>
<accession>A0ABT2GSB4</accession>
<keyword evidence="2" id="KW-1185">Reference proteome</keyword>
<proteinExistence type="predicted"/>
<dbReference type="Proteomes" id="UP001165584">
    <property type="component" value="Unassembled WGS sequence"/>
</dbReference>
<sequence length="175" mass="18608">MRSPGSTVVVVVGGVTDAILRELGRLPNVQALRLTEDDSPSLRTVLGAANRPFLVHDLDPLAAVAAAWRGFFDDPSTIGVLRVEVESALTAFAAGESVLPDYYLVLDPEGISPAESQWWLGVLAAVAPSRVLPVEATTASVQRMLGALPTGRAWPDPAGWLRELHLQVPDRAGLL</sequence>
<evidence type="ECO:0000313" key="2">
    <source>
        <dbReference type="Proteomes" id="UP001165584"/>
    </source>
</evidence>